<evidence type="ECO:0000256" key="1">
    <source>
        <dbReference type="ARBA" id="ARBA00006914"/>
    </source>
</evidence>
<evidence type="ECO:0000256" key="2">
    <source>
        <dbReference type="ARBA" id="ARBA00022741"/>
    </source>
</evidence>
<dbReference type="SMART" id="SM00382">
    <property type="entry name" value="AAA"/>
    <property type="match status" value="1"/>
</dbReference>
<dbReference type="InterPro" id="IPR050221">
    <property type="entry name" value="26S_Proteasome_ATPase"/>
</dbReference>
<dbReference type="CDD" id="cd19481">
    <property type="entry name" value="RecA-like_protease"/>
    <property type="match status" value="1"/>
</dbReference>
<dbReference type="SUPFAM" id="SSF52540">
    <property type="entry name" value="P-loop containing nucleoside triphosphate hydrolases"/>
    <property type="match status" value="1"/>
</dbReference>
<name>A0A6J4MC27_9CHLR</name>
<dbReference type="GO" id="GO:0016887">
    <property type="term" value="F:ATP hydrolysis activity"/>
    <property type="evidence" value="ECO:0007669"/>
    <property type="project" value="InterPro"/>
</dbReference>
<evidence type="ECO:0000259" key="4">
    <source>
        <dbReference type="SMART" id="SM00382"/>
    </source>
</evidence>
<keyword evidence="2" id="KW-0547">Nucleotide-binding</keyword>
<dbReference type="Gene3D" id="3.40.50.300">
    <property type="entry name" value="P-loop containing nucleotide triphosphate hydrolases"/>
    <property type="match status" value="1"/>
</dbReference>
<evidence type="ECO:0000256" key="3">
    <source>
        <dbReference type="ARBA" id="ARBA00022840"/>
    </source>
</evidence>
<proteinExistence type="inferred from homology"/>
<dbReference type="InterPro" id="IPR003593">
    <property type="entry name" value="AAA+_ATPase"/>
</dbReference>
<dbReference type="EMBL" id="CADCTR010002462">
    <property type="protein sequence ID" value="CAA9354664.1"/>
    <property type="molecule type" value="Genomic_DNA"/>
</dbReference>
<dbReference type="InterPro" id="IPR027417">
    <property type="entry name" value="P-loop_NTPase"/>
</dbReference>
<dbReference type="InterPro" id="IPR003959">
    <property type="entry name" value="ATPase_AAA_core"/>
</dbReference>
<comment type="similarity">
    <text evidence="1">Belongs to the AAA ATPase family.</text>
</comment>
<keyword evidence="3" id="KW-0067">ATP-binding</keyword>
<accession>A0A6J4MC27</accession>
<gene>
    <name evidence="5" type="ORF">AVDCRST_MAG93-7292</name>
</gene>
<protein>
    <submittedName>
        <fullName evidence="5">AAA ATPase, central region</fullName>
    </submittedName>
</protein>
<sequence>MTSNSELFGTILEYPDARAQHRFQALVGIDDIKTRLVNEAAALLDPKILEDWSQQHYRKQVPLVGAMKERTPLFVFAGDVGTGKTELAESVGDPIARSLNLDPLTLFPLSLTARGRGLVGEMTTLIVQAFEFVRGEMGSARDSRGRVRKAAILLIDEADALAQSRELAQMHHEDRAGVNALIRSIDELRRDGLPILTIMSTNRVDAIDPAIARRAARIFRFERPNCEQRLALLEASLVGTGLSADTMSAAASLLGGTDEAPWGATYSDIRQRFIPDLVIGAVERRQPLSSEMVFVAAQEFEPTRPFGANND</sequence>
<reference evidence="5" key="1">
    <citation type="submission" date="2020-02" db="EMBL/GenBank/DDBJ databases">
        <authorList>
            <person name="Meier V. D."/>
        </authorList>
    </citation>
    <scope>NUCLEOTIDE SEQUENCE</scope>
    <source>
        <strain evidence="5">AVDCRST_MAG93</strain>
    </source>
</reference>
<dbReference type="AlphaFoldDB" id="A0A6J4MC27"/>
<dbReference type="PANTHER" id="PTHR23073">
    <property type="entry name" value="26S PROTEASOME REGULATORY SUBUNIT"/>
    <property type="match status" value="1"/>
</dbReference>
<evidence type="ECO:0000313" key="5">
    <source>
        <dbReference type="EMBL" id="CAA9354664.1"/>
    </source>
</evidence>
<dbReference type="GO" id="GO:0005524">
    <property type="term" value="F:ATP binding"/>
    <property type="evidence" value="ECO:0007669"/>
    <property type="project" value="UniProtKB-KW"/>
</dbReference>
<feature type="domain" description="AAA+ ATPase" evidence="4">
    <location>
        <begin position="70"/>
        <end position="225"/>
    </location>
</feature>
<organism evidence="5">
    <name type="scientific">uncultured Chloroflexia bacterium</name>
    <dbReference type="NCBI Taxonomy" id="1672391"/>
    <lineage>
        <taxon>Bacteria</taxon>
        <taxon>Bacillati</taxon>
        <taxon>Chloroflexota</taxon>
        <taxon>Chloroflexia</taxon>
        <taxon>environmental samples</taxon>
    </lineage>
</organism>
<dbReference type="Pfam" id="PF00004">
    <property type="entry name" value="AAA"/>
    <property type="match status" value="1"/>
</dbReference>